<dbReference type="EMBL" id="LWUJ01000014">
    <property type="protein sequence ID" value="OAL09818.1"/>
    <property type="molecule type" value="Genomic_DNA"/>
</dbReference>
<evidence type="ECO:0000313" key="1">
    <source>
        <dbReference type="EMBL" id="OAL09818.1"/>
    </source>
</evidence>
<reference evidence="2" key="1">
    <citation type="submission" date="2016-04" db="EMBL/GenBank/DDBJ databases">
        <authorList>
            <person name="Quiroz-Castaneda R.E."/>
            <person name="Martinez-Ocampo F."/>
        </authorList>
    </citation>
    <scope>NUCLEOTIDE SEQUENCE [LARGE SCALE GENOMIC DNA]</scope>
    <source>
        <strain evidence="2">INIFAP01</strain>
    </source>
</reference>
<gene>
    <name evidence="1" type="ORF">A6V39_05165</name>
</gene>
<comment type="caution">
    <text evidence="1">The sequence shown here is derived from an EMBL/GenBank/DDBJ whole genome shotgun (WGS) entry which is preliminary data.</text>
</comment>
<accession>A0A1A9QC47</accession>
<dbReference type="STRING" id="432608.A6V39_05165"/>
<keyword evidence="2" id="KW-1185">Reference proteome</keyword>
<proteinExistence type="predicted"/>
<dbReference type="RefSeq" id="WP_187150671.1">
    <property type="nucleotide sequence ID" value="NZ_LWUJ01000014.1"/>
</dbReference>
<dbReference type="Proteomes" id="UP000077623">
    <property type="component" value="Unassembled WGS sequence"/>
</dbReference>
<name>A0A1A9QC47_9MOLU</name>
<protein>
    <submittedName>
        <fullName evidence="1">Uncharacterized protein</fullName>
    </submittedName>
</protein>
<dbReference type="AlphaFoldDB" id="A0A1A9QC47"/>
<sequence>MGVSPVHVAGVVLTGGLVTGGYFTYQALVPPTLEGHLKSLGLELAGSSDWVGKAEQYKKTPNSYPISTITDPAKDNDVAGKLQTWCEKKKGKNFLGETDQTYQKFSVWCLVTQDIKAVLEKRGKKALSLEEKAIKVTAYNATTNTDKFIANKPNGIVEADLTKWCEEKEKVNYQHEADANFKKVIEWCYSK</sequence>
<evidence type="ECO:0000313" key="2">
    <source>
        <dbReference type="Proteomes" id="UP000077623"/>
    </source>
</evidence>
<organism evidence="1 2">
    <name type="scientific">Candidatus Mycoplasma haematobovis</name>
    <dbReference type="NCBI Taxonomy" id="432608"/>
    <lineage>
        <taxon>Bacteria</taxon>
        <taxon>Bacillati</taxon>
        <taxon>Mycoplasmatota</taxon>
        <taxon>Mollicutes</taxon>
        <taxon>Mycoplasmataceae</taxon>
        <taxon>Mycoplasma</taxon>
    </lineage>
</organism>